<dbReference type="Proteomes" id="UP000831068">
    <property type="component" value="Chromosome"/>
</dbReference>
<keyword evidence="1" id="KW-0732">Signal</keyword>
<protein>
    <recommendedName>
        <fullName evidence="4">CarboxypepD_reg-like domain-containing protein</fullName>
    </recommendedName>
</protein>
<proteinExistence type="predicted"/>
<name>A0ABY4BI38_9FLAO</name>
<evidence type="ECO:0000256" key="1">
    <source>
        <dbReference type="SAM" id="SignalP"/>
    </source>
</evidence>
<evidence type="ECO:0000313" key="2">
    <source>
        <dbReference type="EMBL" id="UOE37393.1"/>
    </source>
</evidence>
<gene>
    <name evidence="2" type="ORF">MTP08_09970</name>
</gene>
<reference evidence="2 3" key="1">
    <citation type="submission" date="2022-03" db="EMBL/GenBank/DDBJ databases">
        <title>Chryseobacterium sp. isolated from the Andong Sikhe.</title>
        <authorList>
            <person name="Won M."/>
            <person name="Kim S.-J."/>
            <person name="Kwon S.-W."/>
        </authorList>
    </citation>
    <scope>NUCLEOTIDE SEQUENCE [LARGE SCALE GENOMIC DNA]</scope>
    <source>
        <strain evidence="2 3">ADR-1</strain>
    </source>
</reference>
<feature type="signal peptide" evidence="1">
    <location>
        <begin position="1"/>
        <end position="22"/>
    </location>
</feature>
<evidence type="ECO:0008006" key="4">
    <source>
        <dbReference type="Google" id="ProtNLM"/>
    </source>
</evidence>
<dbReference type="EMBL" id="CP094529">
    <property type="protein sequence ID" value="UOE37393.1"/>
    <property type="molecule type" value="Genomic_DNA"/>
</dbReference>
<evidence type="ECO:0000313" key="3">
    <source>
        <dbReference type="Proteomes" id="UP000831068"/>
    </source>
</evidence>
<sequence>MTKFLSPLFLLLSIFIFSQNQIKVLSKNDKKPIGNAAVYCDDDLLGKTNDEGILNFKTKCKKVEVLANNFEDATADVKKNMEVLLKTSSEKSSNIDKIVISNKSDPKALRILDEFNKREKNNSPKSLDSYQFKSYSKYSIDVDKDSIDAFKNFIVSRKDSLSKVEKKEVFKKKSDEKDSLLSEEFLDAAKDGQMFLWEKATEYKYSDKFGEKTNVLDNRMSGFKNPIYEVLAMNFSNLNRIPRQLKQENRNLFNFYVTDTIQIDGRSTYVIKFKEIMDKKKQNPRKFNGKIYIDTETFALKKFESSSKKRNEGNIVSVWKPINNKWFLDYEDMRMKMGDQSFDTAKKDSVKAGEKQKYYKKTFGNYLYIKNRFFDFEINPEQKASEFKGYSLEVKNSDGSLLNQYRTDSLTTRENTTYDNIDKFVEKHDFEKKLGFYTQLLRGNLRYKMIDFDITKVFNYDKYQGFRLGAGVKLNEKFSKTFSPDGYFGYGFKDHTWKYGLGLDVKLSQKRTSIFRIDYVDDVFAAGRFSNNMWNTMMKLTDINLDLHNANFYKNQKFGASYLYDISNSLSMKIAVNKEKQKALFDYQYRDLGNNFNNVSTTLSLKFSPNDKNIMTPSGKYTFETGFPQVFANFEKGYHILGGDLNYQKFDALVVHQFRTKLGYTNLKLLGGISSGTAPIWKNFEIAGQTERGLEHWFSSVSTPSNFGFATMPSGTYFADKFVAFKISQYLPFRFRTIGKRYSNIELEYQSAIGNFKNRGDHQFDFIPLDHYYQEAGIIWNRFLGRNFGLGFSYRLGYYQTPVFKENFGVKLRFNLLN</sequence>
<accession>A0ABY4BI38</accession>
<dbReference type="RefSeq" id="WP_243575901.1">
    <property type="nucleotide sequence ID" value="NZ_CP094529.1"/>
</dbReference>
<feature type="chain" id="PRO_5046407186" description="CarboxypepD_reg-like domain-containing protein" evidence="1">
    <location>
        <begin position="23"/>
        <end position="818"/>
    </location>
</feature>
<organism evidence="2 3">
    <name type="scientific">Chryseobacterium oryzae</name>
    <dbReference type="NCBI Taxonomy" id="2929799"/>
    <lineage>
        <taxon>Bacteria</taxon>
        <taxon>Pseudomonadati</taxon>
        <taxon>Bacteroidota</taxon>
        <taxon>Flavobacteriia</taxon>
        <taxon>Flavobacteriales</taxon>
        <taxon>Weeksellaceae</taxon>
        <taxon>Chryseobacterium group</taxon>
        <taxon>Chryseobacterium</taxon>
    </lineage>
</organism>
<keyword evidence="3" id="KW-1185">Reference proteome</keyword>